<feature type="compositionally biased region" description="Polar residues" evidence="4">
    <location>
        <begin position="151"/>
        <end position="169"/>
    </location>
</feature>
<feature type="region of interest" description="Disordered" evidence="4">
    <location>
        <begin position="1"/>
        <end position="74"/>
    </location>
</feature>
<evidence type="ECO:0000256" key="3">
    <source>
        <dbReference type="PROSITE-ProRule" id="PRU00023"/>
    </source>
</evidence>
<name>A0A0G4NXG7_PENC3</name>
<feature type="region of interest" description="Disordered" evidence="4">
    <location>
        <begin position="112"/>
        <end position="170"/>
    </location>
</feature>
<keyword evidence="1" id="KW-0677">Repeat</keyword>
<feature type="compositionally biased region" description="Polar residues" evidence="4">
    <location>
        <begin position="40"/>
        <end position="66"/>
    </location>
</feature>
<dbReference type="Pfam" id="PF00023">
    <property type="entry name" value="Ank"/>
    <property type="match status" value="1"/>
</dbReference>
<dbReference type="InterPro" id="IPR002110">
    <property type="entry name" value="Ankyrin_rpt"/>
</dbReference>
<dbReference type="GO" id="GO:0003700">
    <property type="term" value="F:DNA-binding transcription factor activity"/>
    <property type="evidence" value="ECO:0007669"/>
    <property type="project" value="InterPro"/>
</dbReference>
<keyword evidence="7" id="KW-1185">Reference proteome</keyword>
<dbReference type="STRING" id="1429867.A0A0G4NXG7"/>
<evidence type="ECO:0000313" key="6">
    <source>
        <dbReference type="EMBL" id="CRL18807.1"/>
    </source>
</evidence>
<dbReference type="InterPro" id="IPR036770">
    <property type="entry name" value="Ankyrin_rpt-contain_sf"/>
</dbReference>
<dbReference type="PANTHER" id="PTHR24198">
    <property type="entry name" value="ANKYRIN REPEAT AND PROTEIN KINASE DOMAIN-CONTAINING PROTEIN"/>
    <property type="match status" value="1"/>
</dbReference>
<dbReference type="PROSITE" id="PS50088">
    <property type="entry name" value="ANK_REPEAT"/>
    <property type="match status" value="3"/>
</dbReference>
<dbReference type="AlphaFoldDB" id="A0A0G4NXG7"/>
<feature type="repeat" description="ANK" evidence="3">
    <location>
        <begin position="204"/>
        <end position="233"/>
    </location>
</feature>
<dbReference type="EMBL" id="HG793135">
    <property type="protein sequence ID" value="CRL18807.1"/>
    <property type="molecule type" value="Genomic_DNA"/>
</dbReference>
<feature type="repeat" description="ANK" evidence="3">
    <location>
        <begin position="234"/>
        <end position="266"/>
    </location>
</feature>
<dbReference type="PANTHER" id="PTHR24198:SF165">
    <property type="entry name" value="ANKYRIN REPEAT-CONTAINING PROTEIN-RELATED"/>
    <property type="match status" value="1"/>
</dbReference>
<keyword evidence="2 3" id="KW-0040">ANK repeat</keyword>
<reference evidence="6 7" key="1">
    <citation type="journal article" date="2014" name="Nat. Commun.">
        <title>Multiple recent horizontal transfers of a large genomic region in cheese making fungi.</title>
        <authorList>
            <person name="Cheeseman K."/>
            <person name="Ropars J."/>
            <person name="Renault P."/>
            <person name="Dupont J."/>
            <person name="Gouzy J."/>
            <person name="Branca A."/>
            <person name="Abraham A.L."/>
            <person name="Ceppi M."/>
            <person name="Conseiller E."/>
            <person name="Debuchy R."/>
            <person name="Malagnac F."/>
            <person name="Goarin A."/>
            <person name="Silar P."/>
            <person name="Lacoste S."/>
            <person name="Sallet E."/>
            <person name="Bensimon A."/>
            <person name="Giraud T."/>
            <person name="Brygoo Y."/>
        </authorList>
    </citation>
    <scope>NUCLEOTIDE SEQUENCE [LARGE SCALE GENOMIC DNA]</scope>
    <source>
        <strain evidence="7">FM 013</strain>
    </source>
</reference>
<feature type="compositionally biased region" description="Polar residues" evidence="4">
    <location>
        <begin position="120"/>
        <end position="143"/>
    </location>
</feature>
<gene>
    <name evidence="6" type="ORF">PCAMFM013_S002g000677</name>
</gene>
<dbReference type="PROSITE" id="PS50297">
    <property type="entry name" value="ANK_REP_REGION"/>
    <property type="match status" value="2"/>
</dbReference>
<dbReference type="PROSITE" id="PS00036">
    <property type="entry name" value="BZIP_BASIC"/>
    <property type="match status" value="1"/>
</dbReference>
<evidence type="ECO:0000256" key="4">
    <source>
        <dbReference type="SAM" id="MobiDB-lite"/>
    </source>
</evidence>
<dbReference type="Gene3D" id="1.25.40.20">
    <property type="entry name" value="Ankyrin repeat-containing domain"/>
    <property type="match status" value="1"/>
</dbReference>
<dbReference type="Proteomes" id="UP000053732">
    <property type="component" value="Unassembled WGS sequence"/>
</dbReference>
<protein>
    <submittedName>
        <fullName evidence="6">Basic-leucine zipper (BZIP) transcription factor</fullName>
    </submittedName>
</protein>
<evidence type="ECO:0000256" key="2">
    <source>
        <dbReference type="ARBA" id="ARBA00023043"/>
    </source>
</evidence>
<evidence type="ECO:0000313" key="7">
    <source>
        <dbReference type="Proteomes" id="UP000053732"/>
    </source>
</evidence>
<sequence length="341" mass="36363">MMEAKKKSNSSVEHRRAQNRLAQRRFRQRQSQQKAKADQPLQQTLDTPISATGNSSDIFKFSTGTWPTPPSPIKSPGGSIGFGVNCLHGGANGLIGIQNFINMDDLKDSPLSTLLAGPSPSISNTGSAEHTLSSSDQGSNSKHPSPLASRGESSGTHRTTPDSFDTSSLPKALTDKLTPASAGSVSALFPGTTQCDDADLGCLSALHIAAQKGHHGIMRVLLQQDINCDEIDSDGLTSLIHATIGGHEDIVTLLLIHGARIDKVDRQGRSVLHFAVTYRREGILKILLDYCVGDQRFIDAYDSGGRTPLHIAVDAGFEEGVQVLLQRGASVHCKTRKTGAP</sequence>
<organism evidence="6 7">
    <name type="scientific">Penicillium camemberti (strain FM 013)</name>
    <dbReference type="NCBI Taxonomy" id="1429867"/>
    <lineage>
        <taxon>Eukaryota</taxon>
        <taxon>Fungi</taxon>
        <taxon>Dikarya</taxon>
        <taxon>Ascomycota</taxon>
        <taxon>Pezizomycotina</taxon>
        <taxon>Eurotiomycetes</taxon>
        <taxon>Eurotiomycetidae</taxon>
        <taxon>Eurotiales</taxon>
        <taxon>Aspergillaceae</taxon>
        <taxon>Penicillium</taxon>
    </lineage>
</organism>
<dbReference type="InterPro" id="IPR004827">
    <property type="entry name" value="bZIP"/>
</dbReference>
<dbReference type="SUPFAM" id="SSF48403">
    <property type="entry name" value="Ankyrin repeat"/>
    <property type="match status" value="1"/>
</dbReference>
<evidence type="ECO:0000259" key="5">
    <source>
        <dbReference type="PROSITE" id="PS00036"/>
    </source>
</evidence>
<feature type="repeat" description="ANK" evidence="3">
    <location>
        <begin position="304"/>
        <end position="336"/>
    </location>
</feature>
<proteinExistence type="predicted"/>
<feature type="domain" description="BZIP" evidence="5">
    <location>
        <begin position="15"/>
        <end position="29"/>
    </location>
</feature>
<accession>A0A0G4NXG7</accession>
<evidence type="ECO:0000256" key="1">
    <source>
        <dbReference type="ARBA" id="ARBA00022737"/>
    </source>
</evidence>
<feature type="compositionally biased region" description="Basic and acidic residues" evidence="4">
    <location>
        <begin position="1"/>
        <end position="16"/>
    </location>
</feature>
<dbReference type="Pfam" id="PF12796">
    <property type="entry name" value="Ank_2"/>
    <property type="match status" value="1"/>
</dbReference>
<dbReference type="SMART" id="SM00248">
    <property type="entry name" value="ANK"/>
    <property type="match status" value="4"/>
</dbReference>